<keyword evidence="3" id="KW-1185">Reference proteome</keyword>
<organism evidence="2 3">
    <name type="scientific">Microbacterium bandirmense</name>
    <dbReference type="NCBI Taxonomy" id="3122050"/>
    <lineage>
        <taxon>Bacteria</taxon>
        <taxon>Bacillati</taxon>
        <taxon>Actinomycetota</taxon>
        <taxon>Actinomycetes</taxon>
        <taxon>Micrococcales</taxon>
        <taxon>Microbacteriaceae</taxon>
        <taxon>Microbacterium</taxon>
    </lineage>
</organism>
<feature type="domain" description="Peptidase M20 dimerisation" evidence="1">
    <location>
        <begin position="195"/>
        <end position="290"/>
    </location>
</feature>
<protein>
    <submittedName>
        <fullName evidence="2">Amidohydrolase</fullName>
    </submittedName>
</protein>
<dbReference type="NCBIfam" id="TIGR01891">
    <property type="entry name" value="amidohydrolases"/>
    <property type="match status" value="1"/>
</dbReference>
<dbReference type="InterPro" id="IPR017439">
    <property type="entry name" value="Amidohydrolase"/>
</dbReference>
<dbReference type="PANTHER" id="PTHR11014">
    <property type="entry name" value="PEPTIDASE M20 FAMILY MEMBER"/>
    <property type="match status" value="1"/>
</dbReference>
<dbReference type="RefSeq" id="WP_337332405.1">
    <property type="nucleotide sequence ID" value="NZ_JBBDGM010000007.1"/>
</dbReference>
<evidence type="ECO:0000313" key="3">
    <source>
        <dbReference type="Proteomes" id="UP001371224"/>
    </source>
</evidence>
<dbReference type="PANTHER" id="PTHR11014:SF63">
    <property type="entry name" value="METALLOPEPTIDASE, PUTATIVE (AFU_ORTHOLOGUE AFUA_6G09600)-RELATED"/>
    <property type="match status" value="1"/>
</dbReference>
<dbReference type="InterPro" id="IPR036264">
    <property type="entry name" value="Bact_exopeptidase_dim_dom"/>
</dbReference>
<dbReference type="Gene3D" id="3.30.70.360">
    <property type="match status" value="1"/>
</dbReference>
<dbReference type="Pfam" id="PF01546">
    <property type="entry name" value="Peptidase_M20"/>
    <property type="match status" value="1"/>
</dbReference>
<proteinExistence type="predicted"/>
<accession>A0ABU8LCK8</accession>
<dbReference type="InterPro" id="IPR002933">
    <property type="entry name" value="Peptidase_M20"/>
</dbReference>
<evidence type="ECO:0000313" key="2">
    <source>
        <dbReference type="EMBL" id="MEJ1088750.1"/>
    </source>
</evidence>
<evidence type="ECO:0000259" key="1">
    <source>
        <dbReference type="Pfam" id="PF07687"/>
    </source>
</evidence>
<name>A0ABU8LCK8_9MICO</name>
<dbReference type="Gene3D" id="3.40.630.10">
    <property type="entry name" value="Zn peptidases"/>
    <property type="match status" value="1"/>
</dbReference>
<dbReference type="InterPro" id="IPR011650">
    <property type="entry name" value="Peptidase_M20_dimer"/>
</dbReference>
<dbReference type="EMBL" id="JBBDGM010000007">
    <property type="protein sequence ID" value="MEJ1088750.1"/>
    <property type="molecule type" value="Genomic_DNA"/>
</dbReference>
<sequence length="411" mass="42863">MSPNRTPLSELATRWGDALDEELPAARELRRELHAAPCVSGQEHPARARLLAALDTSIPFEEIADAGAVGRVGPVDGPSIAVRAELDALPVTEQTGAPFAASDGAMHACGHDVHQAAVVALLRAAARVELPLGLVGLLQPREESYPSGALEMVEAGVIDRFGIAHVIGAHVHPGVRRGAVASGGGFINAAADEIEILVSGRGGHGAYPHDANDVVAAVAHIAIGIPEVVRRSVSPLRPALISIGTLTAGEGAANVLPAEARIFATMRTTDPEDRVTLFEAVREMAERTAQAYGTTAQVTRIDGEPALINDVSLASGTDDWLALLGVDGAEPLRSLGADDFSYFCDAVPSLMLFVGVETAGRDPQPALHHPRFLPDDDAVDLVARALMAGYLAAAERVLGIEHHRGDQGVLG</sequence>
<dbReference type="SUPFAM" id="SSF53187">
    <property type="entry name" value="Zn-dependent exopeptidases"/>
    <property type="match status" value="1"/>
</dbReference>
<comment type="caution">
    <text evidence="2">The sequence shown here is derived from an EMBL/GenBank/DDBJ whole genome shotgun (WGS) entry which is preliminary data.</text>
</comment>
<reference evidence="2 3" key="1">
    <citation type="submission" date="2024-02" db="EMBL/GenBank/DDBJ databases">
        <authorList>
            <person name="Saticioglu I.B."/>
        </authorList>
    </citation>
    <scope>NUCLEOTIDE SEQUENCE [LARGE SCALE GENOMIC DNA]</scope>
    <source>
        <strain evidence="2 3">Mu-80</strain>
    </source>
</reference>
<dbReference type="Proteomes" id="UP001371224">
    <property type="component" value="Unassembled WGS sequence"/>
</dbReference>
<gene>
    <name evidence="2" type="ORF">WDU99_10515</name>
</gene>
<dbReference type="Pfam" id="PF07687">
    <property type="entry name" value="M20_dimer"/>
    <property type="match status" value="1"/>
</dbReference>
<dbReference type="SUPFAM" id="SSF55031">
    <property type="entry name" value="Bacterial exopeptidase dimerisation domain"/>
    <property type="match status" value="1"/>
</dbReference>